<keyword evidence="14" id="KW-1185">Reference proteome</keyword>
<dbReference type="FunFam" id="2.40.50.140:FF:000097">
    <property type="entry name" value="23S rRNA (uracil(1939)-C(5))-methyltransferase RlmD"/>
    <property type="match status" value="1"/>
</dbReference>
<dbReference type="GO" id="GO:0070041">
    <property type="term" value="F:rRNA (uridine-C5-)-methyltransferase activity"/>
    <property type="evidence" value="ECO:0007669"/>
    <property type="project" value="UniProtKB-UniRule"/>
</dbReference>
<feature type="binding site" evidence="9 10">
    <location>
        <position position="299"/>
    </location>
    <ligand>
        <name>S-adenosyl-L-methionine</name>
        <dbReference type="ChEBI" id="CHEBI:59789"/>
    </ligand>
</feature>
<dbReference type="GO" id="GO:0051539">
    <property type="term" value="F:4 iron, 4 sulfur cluster binding"/>
    <property type="evidence" value="ECO:0007669"/>
    <property type="project" value="UniProtKB-KW"/>
</dbReference>
<feature type="active site" description="Nucleophile" evidence="9 10">
    <location>
        <position position="394"/>
    </location>
</feature>
<comment type="function">
    <text evidence="9">Catalyzes the formation of 5-methyl-uridine at position 1939 (m5U1939) in 23S rRNA.</text>
</comment>
<proteinExistence type="inferred from homology"/>
<dbReference type="InterPro" id="IPR029063">
    <property type="entry name" value="SAM-dependent_MTases_sf"/>
</dbReference>
<evidence type="ECO:0000256" key="3">
    <source>
        <dbReference type="ARBA" id="ARBA00022603"/>
    </source>
</evidence>
<evidence type="ECO:0000256" key="10">
    <source>
        <dbReference type="PROSITE-ProRule" id="PRU01024"/>
    </source>
</evidence>
<dbReference type="HAMAP" id="MF_01010">
    <property type="entry name" value="23SrRNA_methyltr_RlmD"/>
    <property type="match status" value="1"/>
</dbReference>
<evidence type="ECO:0000256" key="9">
    <source>
        <dbReference type="HAMAP-Rule" id="MF_01010"/>
    </source>
</evidence>
<dbReference type="EMBL" id="JXXZ01000013">
    <property type="protein sequence ID" value="KJY97183.1"/>
    <property type="molecule type" value="Genomic_DNA"/>
</dbReference>
<comment type="catalytic activity">
    <reaction evidence="9">
        <text>uridine(1939) in 23S rRNA + S-adenosyl-L-methionine = 5-methyluridine(1939) in 23S rRNA + S-adenosyl-L-homocysteine + H(+)</text>
        <dbReference type="Rhea" id="RHEA:42908"/>
        <dbReference type="Rhea" id="RHEA-COMP:10278"/>
        <dbReference type="Rhea" id="RHEA-COMP:10279"/>
        <dbReference type="ChEBI" id="CHEBI:15378"/>
        <dbReference type="ChEBI" id="CHEBI:57856"/>
        <dbReference type="ChEBI" id="CHEBI:59789"/>
        <dbReference type="ChEBI" id="CHEBI:65315"/>
        <dbReference type="ChEBI" id="CHEBI:74447"/>
        <dbReference type="EC" id="2.1.1.190"/>
    </reaction>
</comment>
<keyword evidence="5 9" id="KW-0949">S-adenosyl-L-methionine</keyword>
<dbReference type="NCBIfam" id="NF009639">
    <property type="entry name" value="PRK13168.1"/>
    <property type="match status" value="1"/>
</dbReference>
<keyword evidence="2 9" id="KW-0698">rRNA processing</keyword>
<dbReference type="PROSITE" id="PS01230">
    <property type="entry name" value="TRMA_1"/>
    <property type="match status" value="1"/>
</dbReference>
<feature type="binding site" evidence="9 10">
    <location>
        <position position="368"/>
    </location>
    <ligand>
        <name>S-adenosyl-L-methionine</name>
        <dbReference type="ChEBI" id="CHEBI:59789"/>
    </ligand>
</feature>
<name>A0A0F4PQ67_9GAMM</name>
<evidence type="ECO:0000256" key="2">
    <source>
        <dbReference type="ARBA" id="ARBA00022552"/>
    </source>
</evidence>
<dbReference type="PANTHER" id="PTHR11061:SF49">
    <property type="entry name" value="23S RRNA (URACIL(1939)-C(5))-METHYLTRANSFERASE RLMD"/>
    <property type="match status" value="1"/>
</dbReference>
<dbReference type="InterPro" id="IPR002792">
    <property type="entry name" value="TRAM_dom"/>
</dbReference>
<dbReference type="InterPro" id="IPR030390">
    <property type="entry name" value="MeTrfase_TrmA_AS"/>
</dbReference>
<feature type="binding site" evidence="9">
    <location>
        <position position="169"/>
    </location>
    <ligand>
        <name>[4Fe-4S] cluster</name>
        <dbReference type="ChEBI" id="CHEBI:49883"/>
    </ligand>
</feature>
<keyword evidence="1 9" id="KW-0004">4Fe-4S</keyword>
<evidence type="ECO:0000256" key="11">
    <source>
        <dbReference type="PROSITE-ProRule" id="PRU10015"/>
    </source>
</evidence>
<dbReference type="PROSITE" id="PS50926">
    <property type="entry name" value="TRAM"/>
    <property type="match status" value="1"/>
</dbReference>
<dbReference type="Gene3D" id="3.40.50.150">
    <property type="entry name" value="Vaccinia Virus protein VP39"/>
    <property type="match status" value="1"/>
</dbReference>
<dbReference type="AlphaFoldDB" id="A0A0F4PQ67"/>
<dbReference type="PATRIC" id="fig|151081.8.peg.736"/>
<evidence type="ECO:0000256" key="5">
    <source>
        <dbReference type="ARBA" id="ARBA00022691"/>
    </source>
</evidence>
<feature type="binding site" evidence="9">
    <location>
        <position position="347"/>
    </location>
    <ligand>
        <name>S-adenosyl-L-methionine</name>
        <dbReference type="ChEBI" id="CHEBI:59789"/>
    </ligand>
</feature>
<feature type="binding site" evidence="9 10">
    <location>
        <position position="270"/>
    </location>
    <ligand>
        <name>S-adenosyl-L-methionine</name>
        <dbReference type="ChEBI" id="CHEBI:59789"/>
    </ligand>
</feature>
<dbReference type="GO" id="GO:0003723">
    <property type="term" value="F:RNA binding"/>
    <property type="evidence" value="ECO:0007669"/>
    <property type="project" value="InterPro"/>
</dbReference>
<evidence type="ECO:0000256" key="8">
    <source>
        <dbReference type="ARBA" id="ARBA00023014"/>
    </source>
</evidence>
<keyword evidence="7 9" id="KW-0408">Iron</keyword>
<dbReference type="PROSITE" id="PS51687">
    <property type="entry name" value="SAM_MT_RNA_M5U"/>
    <property type="match status" value="1"/>
</dbReference>
<dbReference type="Gene3D" id="2.40.50.1070">
    <property type="match status" value="1"/>
</dbReference>
<evidence type="ECO:0000256" key="4">
    <source>
        <dbReference type="ARBA" id="ARBA00022679"/>
    </source>
</evidence>
<feature type="binding site" evidence="9">
    <location>
        <position position="90"/>
    </location>
    <ligand>
        <name>[4Fe-4S] cluster</name>
        <dbReference type="ChEBI" id="CHEBI:49883"/>
    </ligand>
</feature>
<keyword evidence="8 9" id="KW-0411">Iron-sulfur</keyword>
<dbReference type="OrthoDB" id="9804590at2"/>
<feature type="binding site" evidence="9">
    <location>
        <position position="87"/>
    </location>
    <ligand>
        <name>[4Fe-4S] cluster</name>
        <dbReference type="ChEBI" id="CHEBI:49883"/>
    </ligand>
</feature>
<dbReference type="GO" id="GO:0070475">
    <property type="term" value="P:rRNA base methylation"/>
    <property type="evidence" value="ECO:0007669"/>
    <property type="project" value="TreeGrafter"/>
</dbReference>
<organism evidence="13 14">
    <name type="scientific">Pseudoalteromonas ruthenica</name>
    <dbReference type="NCBI Taxonomy" id="151081"/>
    <lineage>
        <taxon>Bacteria</taxon>
        <taxon>Pseudomonadati</taxon>
        <taxon>Pseudomonadota</taxon>
        <taxon>Gammaproteobacteria</taxon>
        <taxon>Alteromonadales</taxon>
        <taxon>Pseudoalteromonadaceae</taxon>
        <taxon>Pseudoalteromonas</taxon>
    </lineage>
</organism>
<dbReference type="Proteomes" id="UP000033664">
    <property type="component" value="Unassembled WGS sequence"/>
</dbReference>
<keyword evidence="6 9" id="KW-0479">Metal-binding</keyword>
<dbReference type="InterPro" id="IPR030391">
    <property type="entry name" value="MeTrfase_TrmA_CS"/>
</dbReference>
<dbReference type="eggNOG" id="COG2265">
    <property type="taxonomic scope" value="Bacteria"/>
</dbReference>
<dbReference type="GeneID" id="58229864"/>
<evidence type="ECO:0000256" key="7">
    <source>
        <dbReference type="ARBA" id="ARBA00023004"/>
    </source>
</evidence>
<dbReference type="Pfam" id="PF05958">
    <property type="entry name" value="tRNA_U5-meth_tr"/>
    <property type="match status" value="1"/>
</dbReference>
<dbReference type="InterPro" id="IPR012340">
    <property type="entry name" value="NA-bd_OB-fold"/>
</dbReference>
<protein>
    <recommendedName>
        <fullName evidence="9">23S rRNA (uracil(1939)-C(5))-methyltransferase RlmD</fullName>
        <ecNumber evidence="9">2.1.1.190</ecNumber>
    </recommendedName>
    <alternativeName>
        <fullName evidence="9">23S rRNA(m5U1939)-methyltransferase</fullName>
    </alternativeName>
</protein>
<evidence type="ECO:0000313" key="13">
    <source>
        <dbReference type="EMBL" id="KJY97183.1"/>
    </source>
</evidence>
<dbReference type="SUPFAM" id="SSF50249">
    <property type="entry name" value="Nucleic acid-binding proteins"/>
    <property type="match status" value="1"/>
</dbReference>
<dbReference type="CDD" id="cd02440">
    <property type="entry name" value="AdoMet_MTases"/>
    <property type="match status" value="1"/>
</dbReference>
<reference evidence="13 14" key="1">
    <citation type="journal article" date="2015" name="BMC Genomics">
        <title>Genome mining reveals unlocked bioactive potential of marine Gram-negative bacteria.</title>
        <authorList>
            <person name="Machado H."/>
            <person name="Sonnenschein E.C."/>
            <person name="Melchiorsen J."/>
            <person name="Gram L."/>
        </authorList>
    </citation>
    <scope>NUCLEOTIDE SEQUENCE [LARGE SCALE GENOMIC DNA]</scope>
    <source>
        <strain evidence="13 14">S3137</strain>
    </source>
</reference>
<dbReference type="EC" id="2.1.1.190" evidence="9"/>
<dbReference type="NCBIfam" id="TIGR00479">
    <property type="entry name" value="rumA"/>
    <property type="match status" value="1"/>
</dbReference>
<feature type="binding site" evidence="9 10">
    <location>
        <position position="320"/>
    </location>
    <ligand>
        <name>S-adenosyl-L-methionine</name>
        <dbReference type="ChEBI" id="CHEBI:59789"/>
    </ligand>
</feature>
<keyword evidence="4 9" id="KW-0808">Transferase</keyword>
<feature type="binding site" evidence="9">
    <location>
        <position position="304"/>
    </location>
    <ligand>
        <name>S-adenosyl-L-methionine</name>
        <dbReference type="ChEBI" id="CHEBI:59789"/>
    </ligand>
</feature>
<dbReference type="Gene3D" id="2.40.50.140">
    <property type="entry name" value="Nucleic acid-binding proteins"/>
    <property type="match status" value="1"/>
</dbReference>
<dbReference type="GO" id="GO:0005506">
    <property type="term" value="F:iron ion binding"/>
    <property type="evidence" value="ECO:0007669"/>
    <property type="project" value="UniProtKB-UniRule"/>
</dbReference>
<feature type="binding site" evidence="9">
    <location>
        <position position="81"/>
    </location>
    <ligand>
        <name>[4Fe-4S] cluster</name>
        <dbReference type="ChEBI" id="CHEBI:49883"/>
    </ligand>
</feature>
<dbReference type="RefSeq" id="WP_045978557.1">
    <property type="nucleotide sequence ID" value="NZ_JXXY01000003.1"/>
</dbReference>
<dbReference type="InterPro" id="IPR010280">
    <property type="entry name" value="U5_MeTrfase_fam"/>
</dbReference>
<keyword evidence="3 9" id="KW-0489">Methyltransferase</keyword>
<sequence length="437" mass="48628">MAKFFKPTKKSVSQRFRTLSISGLDHHGRGVAKDKGKVIFVAGALGSEQVKAEILSDKKNYAEARCVKVLSPSAERVEPKCQHYQHCGGCNLQHLEASAQLAEKQKALAALFHKFTGLGSLPWQSPIDSSPWHYRRSARVSVYCDNKQETIKVGFRQQGSKQITNIVVCPVLDAGFMGVFDFFRDVIGAHRALRCITHLQLVSAKEHNFIVVRHTKAIAQALREDINAQAQQHSWQLVWQSEAQQSLPSTYYELENSQLRLGFGLQNFIQVNAEVNDKMLTQAMSWLNLAAHERVLDLFCGVGNFSLLAAMQAQHVTGVEGVKSAVSHARDNAQHNGIDNCDFHCSDLTQPLAQAQWFSSELDVLILDPSRTGAEVVLAQLPCNQFKRILYVSCDPVTLARDSKIILASGHQLTKLGIMNMFPHTGHIETMALFERG</sequence>
<comment type="similarity">
    <text evidence="9">Belongs to the class I-like SAM-binding methyltransferase superfamily. RNA M5U methyltransferase family. RlmD subfamily.</text>
</comment>
<comment type="caution">
    <text evidence="13">The sequence shown here is derived from an EMBL/GenBank/DDBJ whole genome shotgun (WGS) entry which is preliminary data.</text>
</comment>
<evidence type="ECO:0000256" key="1">
    <source>
        <dbReference type="ARBA" id="ARBA00022485"/>
    </source>
</evidence>
<dbReference type="InterPro" id="IPR001566">
    <property type="entry name" value="23S_rRNA_MeTrfase_RlmD"/>
</dbReference>
<evidence type="ECO:0000256" key="6">
    <source>
        <dbReference type="ARBA" id="ARBA00022723"/>
    </source>
</evidence>
<dbReference type="SUPFAM" id="SSF53335">
    <property type="entry name" value="S-adenosyl-L-methionine-dependent methyltransferases"/>
    <property type="match status" value="1"/>
</dbReference>
<gene>
    <name evidence="9" type="primary">rlmD</name>
    <name evidence="13" type="ORF">TW72_15295</name>
</gene>
<accession>A0A0F4PQ67</accession>
<dbReference type="Pfam" id="PF01938">
    <property type="entry name" value="TRAM"/>
    <property type="match status" value="1"/>
</dbReference>
<feature type="active site" evidence="11">
    <location>
        <position position="394"/>
    </location>
</feature>
<dbReference type="PANTHER" id="PTHR11061">
    <property type="entry name" value="RNA M5U METHYLTRANSFERASE"/>
    <property type="match status" value="1"/>
</dbReference>
<feature type="domain" description="TRAM" evidence="12">
    <location>
        <begin position="9"/>
        <end position="68"/>
    </location>
</feature>
<dbReference type="PROSITE" id="PS01231">
    <property type="entry name" value="TRMA_2"/>
    <property type="match status" value="1"/>
</dbReference>
<evidence type="ECO:0000313" key="14">
    <source>
        <dbReference type="Proteomes" id="UP000033664"/>
    </source>
</evidence>
<evidence type="ECO:0000259" key="12">
    <source>
        <dbReference type="PROSITE" id="PS50926"/>
    </source>
</evidence>